<dbReference type="Pfam" id="PF08887">
    <property type="entry name" value="GAD-like"/>
    <property type="match status" value="1"/>
</dbReference>
<evidence type="ECO:0000313" key="3">
    <source>
        <dbReference type="Proteomes" id="UP000604341"/>
    </source>
</evidence>
<dbReference type="RefSeq" id="WP_189069990.1">
    <property type="nucleotide sequence ID" value="NZ_BMPE01000012.1"/>
</dbReference>
<feature type="domain" description="GAD-related" evidence="1">
    <location>
        <begin position="6"/>
        <end position="68"/>
    </location>
</feature>
<accession>A0ABQ2FNB8</accession>
<proteinExistence type="predicted"/>
<dbReference type="InterPro" id="IPR014983">
    <property type="entry name" value="GAD-rel"/>
</dbReference>
<sequence>MSRLDEAIEMFREDFKPAKPFKSISEQGLNCLPEEWQAFFREVGIASRKDGFIWTVDPSDYTWLLELFDLDMTPVARNSFADFYMIDKTGTLYSFLPQYRQMDRASSNAILSIAALGTKSTTDDPETLKRHKIEMKAGHRTAYDTCYCLRPIIPLGGSEEESELYVGDVKAYLELIAQATS</sequence>
<dbReference type="Proteomes" id="UP000604341">
    <property type="component" value="Unassembled WGS sequence"/>
</dbReference>
<protein>
    <recommendedName>
        <fullName evidence="1">GAD-related domain-containing protein</fullName>
    </recommendedName>
</protein>
<evidence type="ECO:0000259" key="1">
    <source>
        <dbReference type="Pfam" id="PF08887"/>
    </source>
</evidence>
<organism evidence="2 3">
    <name type="scientific">Deinococcus radiotolerans</name>
    <dbReference type="NCBI Taxonomy" id="1309407"/>
    <lineage>
        <taxon>Bacteria</taxon>
        <taxon>Thermotogati</taxon>
        <taxon>Deinococcota</taxon>
        <taxon>Deinococci</taxon>
        <taxon>Deinococcales</taxon>
        <taxon>Deinococcaceae</taxon>
        <taxon>Deinococcus</taxon>
    </lineage>
</organism>
<reference evidence="3" key="1">
    <citation type="journal article" date="2019" name="Int. J. Syst. Evol. Microbiol.">
        <title>The Global Catalogue of Microorganisms (GCM) 10K type strain sequencing project: providing services to taxonomists for standard genome sequencing and annotation.</title>
        <authorList>
            <consortium name="The Broad Institute Genomics Platform"/>
            <consortium name="The Broad Institute Genome Sequencing Center for Infectious Disease"/>
            <person name="Wu L."/>
            <person name="Ma J."/>
        </authorList>
    </citation>
    <scope>NUCLEOTIDE SEQUENCE [LARGE SCALE GENOMIC DNA]</scope>
    <source>
        <strain evidence="3">JCM 19173</strain>
    </source>
</reference>
<gene>
    <name evidence="2" type="ORF">GCM10010844_32030</name>
</gene>
<comment type="caution">
    <text evidence="2">The sequence shown here is derived from an EMBL/GenBank/DDBJ whole genome shotgun (WGS) entry which is preliminary data.</text>
</comment>
<name>A0ABQ2FNB8_9DEIO</name>
<keyword evidence="3" id="KW-1185">Reference proteome</keyword>
<evidence type="ECO:0000313" key="2">
    <source>
        <dbReference type="EMBL" id="GGL10928.1"/>
    </source>
</evidence>
<dbReference type="EMBL" id="BMPE01000012">
    <property type="protein sequence ID" value="GGL10928.1"/>
    <property type="molecule type" value="Genomic_DNA"/>
</dbReference>